<dbReference type="OrthoDB" id="10365800at2759"/>
<keyword evidence="3" id="KW-1185">Reference proteome</keyword>
<comment type="caution">
    <text evidence="2">The sequence shown here is derived from an EMBL/GenBank/DDBJ whole genome shotgun (WGS) entry which is preliminary data.</text>
</comment>
<dbReference type="EMBL" id="JAEHOD010000013">
    <property type="protein sequence ID" value="KAG2449756.1"/>
    <property type="molecule type" value="Genomic_DNA"/>
</dbReference>
<name>A0A835WLR2_9CHLO</name>
<dbReference type="InterPro" id="IPR008972">
    <property type="entry name" value="Cupredoxin"/>
</dbReference>
<dbReference type="Proteomes" id="UP000613740">
    <property type="component" value="Unassembled WGS sequence"/>
</dbReference>
<protein>
    <submittedName>
        <fullName evidence="2">Uncharacterized protein</fullName>
    </submittedName>
</protein>
<sequence>MGRSTLGRLLAAAAVALALAACAARAGPAPVMQTWGPNPAPLTVSVPCGAPLTLTWDTGSDLQHNLVSIPAADCSQGGQMLVGTSSKGTWTTTFPRPGTYYYKAPQAVVRASGQGRMTARAPAGQGDGVRVGRLGDEEAAEAPTVLSWAFYDAPKVITLPCNSKLQLTWSGGALHDVVEVPAADCALDGPVVAASQRAGNWSRTFVRNGSYYFK</sequence>
<reference evidence="2" key="1">
    <citation type="journal article" date="2020" name="bioRxiv">
        <title>Comparative genomics of Chlamydomonas.</title>
        <authorList>
            <person name="Craig R.J."/>
            <person name="Hasan A.R."/>
            <person name="Ness R.W."/>
            <person name="Keightley P.D."/>
        </authorList>
    </citation>
    <scope>NUCLEOTIDE SEQUENCE</scope>
    <source>
        <strain evidence="2">CCAP 11/173</strain>
    </source>
</reference>
<feature type="signal peptide" evidence="1">
    <location>
        <begin position="1"/>
        <end position="26"/>
    </location>
</feature>
<dbReference type="AlphaFoldDB" id="A0A835WLR2"/>
<feature type="chain" id="PRO_5032697673" evidence="1">
    <location>
        <begin position="27"/>
        <end position="214"/>
    </location>
</feature>
<accession>A0A835WLR2</accession>
<dbReference type="Gene3D" id="2.60.40.420">
    <property type="entry name" value="Cupredoxins - blue copper proteins"/>
    <property type="match status" value="1"/>
</dbReference>
<evidence type="ECO:0000313" key="2">
    <source>
        <dbReference type="EMBL" id="KAG2449756.1"/>
    </source>
</evidence>
<evidence type="ECO:0000313" key="3">
    <source>
        <dbReference type="Proteomes" id="UP000613740"/>
    </source>
</evidence>
<gene>
    <name evidence="2" type="ORF">HYH02_005281</name>
</gene>
<keyword evidence="1" id="KW-0732">Signal</keyword>
<dbReference type="PROSITE" id="PS51257">
    <property type="entry name" value="PROKAR_LIPOPROTEIN"/>
    <property type="match status" value="1"/>
</dbReference>
<organism evidence="2 3">
    <name type="scientific">Chlamydomonas schloesseri</name>
    <dbReference type="NCBI Taxonomy" id="2026947"/>
    <lineage>
        <taxon>Eukaryota</taxon>
        <taxon>Viridiplantae</taxon>
        <taxon>Chlorophyta</taxon>
        <taxon>core chlorophytes</taxon>
        <taxon>Chlorophyceae</taxon>
        <taxon>CS clade</taxon>
        <taxon>Chlamydomonadales</taxon>
        <taxon>Chlamydomonadaceae</taxon>
        <taxon>Chlamydomonas</taxon>
    </lineage>
</organism>
<evidence type="ECO:0000256" key="1">
    <source>
        <dbReference type="SAM" id="SignalP"/>
    </source>
</evidence>
<dbReference type="SUPFAM" id="SSF49503">
    <property type="entry name" value="Cupredoxins"/>
    <property type="match status" value="1"/>
</dbReference>
<proteinExistence type="predicted"/>